<name>A0ABV9BWT2_9GAMM</name>
<proteinExistence type="predicted"/>
<feature type="region of interest" description="Disordered" evidence="1">
    <location>
        <begin position="347"/>
        <end position="368"/>
    </location>
</feature>
<dbReference type="GO" id="GO:0016787">
    <property type="term" value="F:hydrolase activity"/>
    <property type="evidence" value="ECO:0007669"/>
    <property type="project" value="UniProtKB-KW"/>
</dbReference>
<comment type="caution">
    <text evidence="3">The sequence shown here is derived from an EMBL/GenBank/DDBJ whole genome shotgun (WGS) entry which is preliminary data.</text>
</comment>
<protein>
    <submittedName>
        <fullName evidence="3">Alpha/beta hydrolase domain-containing protein</fullName>
    </submittedName>
</protein>
<accession>A0ABV9BWT2</accession>
<evidence type="ECO:0000256" key="1">
    <source>
        <dbReference type="SAM" id="MobiDB-lite"/>
    </source>
</evidence>
<dbReference type="Pfam" id="PF20091">
    <property type="entry name" value="Abhydrolase_10"/>
    <property type="match status" value="1"/>
</dbReference>
<dbReference type="RefSeq" id="WP_266149979.1">
    <property type="nucleotide sequence ID" value="NZ_CP064028.1"/>
</dbReference>
<dbReference type="InterPro" id="IPR045394">
    <property type="entry name" value="Abhydrolase_dom"/>
</dbReference>
<reference evidence="4" key="1">
    <citation type="journal article" date="2019" name="Int. J. Syst. Evol. Microbiol.">
        <title>The Global Catalogue of Microorganisms (GCM) 10K type strain sequencing project: providing services to taxonomists for standard genome sequencing and annotation.</title>
        <authorList>
            <consortium name="The Broad Institute Genomics Platform"/>
            <consortium name="The Broad Institute Genome Sequencing Center for Infectious Disease"/>
            <person name="Wu L."/>
            <person name="Ma J."/>
        </authorList>
    </citation>
    <scope>NUCLEOTIDE SEQUENCE [LARGE SCALE GENOMIC DNA]</scope>
    <source>
        <strain evidence="4">CCM 4481</strain>
    </source>
</reference>
<keyword evidence="3" id="KW-0378">Hydrolase</keyword>
<gene>
    <name evidence="3" type="ORF">ACFO5W_00570</name>
</gene>
<evidence type="ECO:0000313" key="4">
    <source>
        <dbReference type="Proteomes" id="UP001595961"/>
    </source>
</evidence>
<evidence type="ECO:0000313" key="3">
    <source>
        <dbReference type="EMBL" id="MFC4525113.1"/>
    </source>
</evidence>
<organism evidence="3 4">
    <name type="scientific">Dyella halodurans</name>
    <dbReference type="NCBI Taxonomy" id="1920171"/>
    <lineage>
        <taxon>Bacteria</taxon>
        <taxon>Pseudomonadati</taxon>
        <taxon>Pseudomonadota</taxon>
        <taxon>Gammaproteobacteria</taxon>
        <taxon>Lysobacterales</taxon>
        <taxon>Rhodanobacteraceae</taxon>
        <taxon>Dyella</taxon>
    </lineage>
</organism>
<feature type="domain" description="Alpha/beta hydrolase" evidence="2">
    <location>
        <begin position="232"/>
        <end position="633"/>
    </location>
</feature>
<dbReference type="EMBL" id="JBHSGA010000003">
    <property type="protein sequence ID" value="MFC4525113.1"/>
    <property type="molecule type" value="Genomic_DNA"/>
</dbReference>
<dbReference type="Proteomes" id="UP001595961">
    <property type="component" value="Unassembled WGS sequence"/>
</dbReference>
<evidence type="ECO:0000259" key="2">
    <source>
        <dbReference type="Pfam" id="PF20091"/>
    </source>
</evidence>
<sequence>MAAVDHIEVIDRKPYQDGRVFPGTGAYEVIRGRAWFTLDPKNKANLRIVDLKLAPRDSRGMVEFSTDFVLVRPVHAIDSTLLYDVVNRGGGVTGWLNYVIEPAKKPPVVDTGFLQRHGFSVLTSAWQWDVTPEDGDDQALVFKPPVASDNGRPITGEIANEFTVDKPGDVASFVGINGRAYPSAVANDPAAVLTVRTRPDDPRVVIARKRWTFVPATGDQAPSTIRMEGGFKPGQIYELTYVARDPYVVGAGLAGIRDLLSWFRTHPLEGIPAPRHVLLYGASQTGRLIQHMLYDGFNVDEQGGLVFDGALSLVGGSGRGSFNHRFAFPTRAASLVADRGYPTDLFPFTTTEEHDDTTGESGSLLSRAGDKEGRTPKLFFVNKSTEFWGRSASLLQTTPDGRADVTVSSYTRLYLLAGMQHVLTPDATRGNAVHCSSPIDDAPALRALLLDLDRWVHDDTPPPANAYPSLANGTLVTTGRYAKLFPTGTELTPPDLASTPRRLDFGPRFSAQGVVDHVRPTAGTPYAALVPAPDADGTDAAGVRPVEVAVPLGTYTGWNPRDASTGFPWALDRFEGSFLPFARTEAERKATGDSRPSLEVRYGTRADFIKRTSAAAGKAVADHLLLAEDEGRVIDAQTALYDRILAHAPNDRSCAYMWPMPVN</sequence>
<keyword evidence="4" id="KW-1185">Reference proteome</keyword>